<feature type="domain" description="HTH cro/C1-type" evidence="2">
    <location>
        <begin position="9"/>
        <end position="63"/>
    </location>
</feature>
<sequence length="107" mass="12312">MERLVIDNIKQIRKAKGISQEKLAEACNTATSYIGLMEIYRNVPKLSTIERIAGALDVDPLVFFKKTYRLPEEQEIMLSDLKCDILSCFEKDLDAVLRKYLNSIEIE</sequence>
<proteinExistence type="predicted"/>
<evidence type="ECO:0000313" key="3">
    <source>
        <dbReference type="EMBL" id="QQO10839.1"/>
    </source>
</evidence>
<keyword evidence="4" id="KW-1185">Reference proteome</keyword>
<dbReference type="GO" id="GO:0005829">
    <property type="term" value="C:cytosol"/>
    <property type="evidence" value="ECO:0007669"/>
    <property type="project" value="TreeGrafter"/>
</dbReference>
<dbReference type="EMBL" id="CP067089">
    <property type="protein sequence ID" value="QQO10839.1"/>
    <property type="molecule type" value="Genomic_DNA"/>
</dbReference>
<protein>
    <submittedName>
        <fullName evidence="3">Helix-turn-helix transcriptional regulator</fullName>
    </submittedName>
</protein>
<dbReference type="PANTHER" id="PTHR46797">
    <property type="entry name" value="HTH-TYPE TRANSCRIPTIONAL REGULATOR"/>
    <property type="match status" value="1"/>
</dbReference>
<evidence type="ECO:0000259" key="2">
    <source>
        <dbReference type="PROSITE" id="PS50943"/>
    </source>
</evidence>
<evidence type="ECO:0000313" key="4">
    <source>
        <dbReference type="Proteomes" id="UP000595917"/>
    </source>
</evidence>
<dbReference type="InterPro" id="IPR001387">
    <property type="entry name" value="Cro/C1-type_HTH"/>
</dbReference>
<dbReference type="Proteomes" id="UP000595917">
    <property type="component" value="Chromosome"/>
</dbReference>
<gene>
    <name evidence="3" type="ORF">JFL75_07955</name>
</gene>
<name>A0A7T7XQZ3_9SPIR</name>
<dbReference type="KEGG" id="bhc:JFL75_07955"/>
<dbReference type="CDD" id="cd00093">
    <property type="entry name" value="HTH_XRE"/>
    <property type="match status" value="1"/>
</dbReference>
<dbReference type="PROSITE" id="PS50943">
    <property type="entry name" value="HTH_CROC1"/>
    <property type="match status" value="1"/>
</dbReference>
<dbReference type="RefSeq" id="WP_215628144.1">
    <property type="nucleotide sequence ID" value="NZ_CP067089.2"/>
</dbReference>
<keyword evidence="1" id="KW-0238">DNA-binding</keyword>
<dbReference type="InterPro" id="IPR010982">
    <property type="entry name" value="Lambda_DNA-bd_dom_sf"/>
</dbReference>
<organism evidence="3 4">
    <name type="scientific">Breznakiella homolactica</name>
    <dbReference type="NCBI Taxonomy" id="2798577"/>
    <lineage>
        <taxon>Bacteria</taxon>
        <taxon>Pseudomonadati</taxon>
        <taxon>Spirochaetota</taxon>
        <taxon>Spirochaetia</taxon>
        <taxon>Spirochaetales</taxon>
        <taxon>Breznakiellaceae</taxon>
        <taxon>Breznakiella</taxon>
    </lineage>
</organism>
<dbReference type="GO" id="GO:0003700">
    <property type="term" value="F:DNA-binding transcription factor activity"/>
    <property type="evidence" value="ECO:0007669"/>
    <property type="project" value="TreeGrafter"/>
</dbReference>
<dbReference type="Pfam" id="PF01381">
    <property type="entry name" value="HTH_3"/>
    <property type="match status" value="1"/>
</dbReference>
<dbReference type="PANTHER" id="PTHR46797:SF1">
    <property type="entry name" value="METHYLPHOSPHONATE SYNTHASE"/>
    <property type="match status" value="1"/>
</dbReference>
<dbReference type="Gene3D" id="1.10.260.40">
    <property type="entry name" value="lambda repressor-like DNA-binding domains"/>
    <property type="match status" value="1"/>
</dbReference>
<dbReference type="SMART" id="SM00530">
    <property type="entry name" value="HTH_XRE"/>
    <property type="match status" value="1"/>
</dbReference>
<dbReference type="InterPro" id="IPR050807">
    <property type="entry name" value="TransReg_Diox_bact_type"/>
</dbReference>
<reference evidence="3" key="1">
    <citation type="submission" date="2021-01" db="EMBL/GenBank/DDBJ databases">
        <title>Description of Breznakiella homolactica.</title>
        <authorList>
            <person name="Song Y."/>
            <person name="Brune A."/>
        </authorList>
    </citation>
    <scope>NUCLEOTIDE SEQUENCE</scope>
    <source>
        <strain evidence="3">RmG30</strain>
    </source>
</reference>
<accession>A0A7T7XQZ3</accession>
<dbReference type="SUPFAM" id="SSF47413">
    <property type="entry name" value="lambda repressor-like DNA-binding domains"/>
    <property type="match status" value="1"/>
</dbReference>
<dbReference type="AlphaFoldDB" id="A0A7T7XQZ3"/>
<evidence type="ECO:0000256" key="1">
    <source>
        <dbReference type="ARBA" id="ARBA00023125"/>
    </source>
</evidence>
<dbReference type="GO" id="GO:0003677">
    <property type="term" value="F:DNA binding"/>
    <property type="evidence" value="ECO:0007669"/>
    <property type="project" value="UniProtKB-KW"/>
</dbReference>